<sequence length="244" mass="29540">MKLKESLKIKYTLFFYKLQNSNQWNDFLLTLSWIYILLTFLEPANRYDTVILIWASLGNTLIEQNIYFDNFLLSLNNLYIVTSFDLWPEIMLDILNNSKYYLLYFVPYILTFLFLLQHVHVAVVYDGFKKYRQHLFITDRIKRRVALLNCFQCLIENYDDDQNISKDKFIEFFTFVFAKKPWNKIDNLVYKRQSHGLNGLNLEKVQECILKIIVYGLQEYFFDSWNKLDFFIVASQMLWTFVNK</sequence>
<dbReference type="Gene3D" id="1.20.120.350">
    <property type="entry name" value="Voltage-gated potassium channels. Chain C"/>
    <property type="match status" value="1"/>
</dbReference>
<keyword evidence="2 5" id="KW-0812">Transmembrane</keyword>
<evidence type="ECO:0008006" key="8">
    <source>
        <dbReference type="Google" id="ProtNLM"/>
    </source>
</evidence>
<evidence type="ECO:0000256" key="4">
    <source>
        <dbReference type="ARBA" id="ARBA00023136"/>
    </source>
</evidence>
<accession>G0QZA2</accession>
<dbReference type="InParanoid" id="G0QZA2"/>
<protein>
    <recommendedName>
        <fullName evidence="8">Ion transport domain-containing protein</fullName>
    </recommendedName>
</protein>
<dbReference type="GeneID" id="14905557"/>
<organism evidence="6 7">
    <name type="scientific">Ichthyophthirius multifiliis</name>
    <name type="common">White spot disease agent</name>
    <name type="synonym">Ich</name>
    <dbReference type="NCBI Taxonomy" id="5932"/>
    <lineage>
        <taxon>Eukaryota</taxon>
        <taxon>Sar</taxon>
        <taxon>Alveolata</taxon>
        <taxon>Ciliophora</taxon>
        <taxon>Intramacronucleata</taxon>
        <taxon>Oligohymenophorea</taxon>
        <taxon>Hymenostomatida</taxon>
        <taxon>Ophryoglenina</taxon>
        <taxon>Ichthyophthirius</taxon>
    </lineage>
</organism>
<dbReference type="STRING" id="857967.G0QZA2"/>
<keyword evidence="4 5" id="KW-0472">Membrane</keyword>
<dbReference type="GO" id="GO:0016020">
    <property type="term" value="C:membrane"/>
    <property type="evidence" value="ECO:0007669"/>
    <property type="project" value="UniProtKB-SubCell"/>
</dbReference>
<gene>
    <name evidence="6" type="ORF">IMG5_155360</name>
</gene>
<dbReference type="EMBL" id="GL984142">
    <property type="protein sequence ID" value="EGR29459.1"/>
    <property type="molecule type" value="Genomic_DNA"/>
</dbReference>
<dbReference type="PANTHER" id="PTHR46726:SF1">
    <property type="entry name" value="TWO-PORE CALCIUM CHANNEL 3"/>
    <property type="match status" value="1"/>
</dbReference>
<evidence type="ECO:0000256" key="2">
    <source>
        <dbReference type="ARBA" id="ARBA00022692"/>
    </source>
</evidence>
<proteinExistence type="predicted"/>
<keyword evidence="3 5" id="KW-1133">Transmembrane helix</keyword>
<comment type="subcellular location">
    <subcellularLocation>
        <location evidence="1">Membrane</location>
        <topology evidence="1">Multi-pass membrane protein</topology>
    </subcellularLocation>
</comment>
<feature type="transmembrane region" description="Helical" evidence="5">
    <location>
        <begin position="101"/>
        <end position="125"/>
    </location>
</feature>
<keyword evidence="7" id="KW-1185">Reference proteome</keyword>
<evidence type="ECO:0000313" key="6">
    <source>
        <dbReference type="EMBL" id="EGR29459.1"/>
    </source>
</evidence>
<dbReference type="OrthoDB" id="10068803at2759"/>
<evidence type="ECO:0000256" key="5">
    <source>
        <dbReference type="SAM" id="Phobius"/>
    </source>
</evidence>
<reference evidence="6 7" key="1">
    <citation type="submission" date="2011-07" db="EMBL/GenBank/DDBJ databases">
        <authorList>
            <person name="Coyne R."/>
            <person name="Brami D."/>
            <person name="Johnson J."/>
            <person name="Hostetler J."/>
            <person name="Hannick L."/>
            <person name="Clark T."/>
            <person name="Cassidy-Hanley D."/>
            <person name="Inman J."/>
        </authorList>
    </citation>
    <scope>NUCLEOTIDE SEQUENCE [LARGE SCALE GENOMIC DNA]</scope>
    <source>
        <strain evidence="6 7">G5</strain>
    </source>
</reference>
<name>G0QZA2_ICHMU</name>
<dbReference type="InterPro" id="IPR027359">
    <property type="entry name" value="Volt_channel_dom_sf"/>
</dbReference>
<dbReference type="RefSeq" id="XP_004030695.1">
    <property type="nucleotide sequence ID" value="XM_004030647.1"/>
</dbReference>
<dbReference type="AlphaFoldDB" id="G0QZA2"/>
<evidence type="ECO:0000256" key="3">
    <source>
        <dbReference type="ARBA" id="ARBA00022989"/>
    </source>
</evidence>
<evidence type="ECO:0000256" key="1">
    <source>
        <dbReference type="ARBA" id="ARBA00004141"/>
    </source>
</evidence>
<evidence type="ECO:0000313" key="7">
    <source>
        <dbReference type="Proteomes" id="UP000008983"/>
    </source>
</evidence>
<dbReference type="Gene3D" id="1.10.287.70">
    <property type="match status" value="1"/>
</dbReference>
<dbReference type="Proteomes" id="UP000008983">
    <property type="component" value="Unassembled WGS sequence"/>
</dbReference>
<dbReference type="PANTHER" id="PTHR46726">
    <property type="entry name" value="TWO PORE CHANNEL 3"/>
    <property type="match status" value="1"/>
</dbReference>